<name>A0A0R1ER56_LACZE</name>
<accession>A0A0R1ER56</accession>
<evidence type="ECO:0000313" key="1">
    <source>
        <dbReference type="EMBL" id="KRK09746.1"/>
    </source>
</evidence>
<proteinExistence type="predicted"/>
<comment type="caution">
    <text evidence="1">The sequence shown here is derived from an EMBL/GenBank/DDBJ whole genome shotgun (WGS) entry which is preliminary data.</text>
</comment>
<dbReference type="AlphaFoldDB" id="A0A0R1ER56"/>
<evidence type="ECO:0000313" key="2">
    <source>
        <dbReference type="Proteomes" id="UP000051984"/>
    </source>
</evidence>
<gene>
    <name evidence="1" type="ORF">FD51_GL002022</name>
</gene>
<organism evidence="1 2">
    <name type="scientific">Lacticaseibacillus zeae DSM 20178 = KCTC 3804</name>
    <dbReference type="NCBI Taxonomy" id="1423816"/>
    <lineage>
        <taxon>Bacteria</taxon>
        <taxon>Bacillati</taxon>
        <taxon>Bacillota</taxon>
        <taxon>Bacilli</taxon>
        <taxon>Lactobacillales</taxon>
        <taxon>Lactobacillaceae</taxon>
        <taxon>Lacticaseibacillus</taxon>
    </lineage>
</organism>
<sequence>MGLQNLDRRFDSDHRLILRLTPSKRVPFYIMPVWRNWQTRGIQNPVPAMEYRFDPDHR</sequence>
<dbReference type="Proteomes" id="UP000051984">
    <property type="component" value="Unassembled WGS sequence"/>
</dbReference>
<dbReference type="EMBL" id="AZCT01000029">
    <property type="protein sequence ID" value="KRK09746.1"/>
    <property type="molecule type" value="Genomic_DNA"/>
</dbReference>
<protein>
    <submittedName>
        <fullName evidence="1">Uncharacterized protein</fullName>
    </submittedName>
</protein>
<reference evidence="1 2" key="1">
    <citation type="journal article" date="2015" name="Genome Announc.">
        <title>Expanding the biotechnology potential of lactobacilli through comparative genomics of 213 strains and associated genera.</title>
        <authorList>
            <person name="Sun Z."/>
            <person name="Harris H.M."/>
            <person name="McCann A."/>
            <person name="Guo C."/>
            <person name="Argimon S."/>
            <person name="Zhang W."/>
            <person name="Yang X."/>
            <person name="Jeffery I.B."/>
            <person name="Cooney J.C."/>
            <person name="Kagawa T.F."/>
            <person name="Liu W."/>
            <person name="Song Y."/>
            <person name="Salvetti E."/>
            <person name="Wrobel A."/>
            <person name="Rasinkangas P."/>
            <person name="Parkhill J."/>
            <person name="Rea M.C."/>
            <person name="O'Sullivan O."/>
            <person name="Ritari J."/>
            <person name="Douillard F.P."/>
            <person name="Paul Ross R."/>
            <person name="Yang R."/>
            <person name="Briner A.E."/>
            <person name="Felis G.E."/>
            <person name="de Vos W.M."/>
            <person name="Barrangou R."/>
            <person name="Klaenhammer T.R."/>
            <person name="Caufield P.W."/>
            <person name="Cui Y."/>
            <person name="Zhang H."/>
            <person name="O'Toole P.W."/>
        </authorList>
    </citation>
    <scope>NUCLEOTIDE SEQUENCE [LARGE SCALE GENOMIC DNA]</scope>
    <source>
        <strain evidence="1 2">DSM 20178</strain>
    </source>
</reference>